<organism evidence="6 7">
    <name type="scientific">Aspergillus violaceofuscus (strain CBS 115571)</name>
    <dbReference type="NCBI Taxonomy" id="1450538"/>
    <lineage>
        <taxon>Eukaryota</taxon>
        <taxon>Fungi</taxon>
        <taxon>Dikarya</taxon>
        <taxon>Ascomycota</taxon>
        <taxon>Pezizomycotina</taxon>
        <taxon>Eurotiomycetes</taxon>
        <taxon>Eurotiomycetidae</taxon>
        <taxon>Eurotiales</taxon>
        <taxon>Aspergillaceae</taxon>
        <taxon>Aspergillus</taxon>
    </lineage>
</organism>
<dbReference type="InterPro" id="IPR021858">
    <property type="entry name" value="Fun_TF"/>
</dbReference>
<dbReference type="CDD" id="cd00067">
    <property type="entry name" value="GAL4"/>
    <property type="match status" value="1"/>
</dbReference>
<dbReference type="Proteomes" id="UP000249829">
    <property type="component" value="Unassembled WGS sequence"/>
</dbReference>
<keyword evidence="2" id="KW-0238">DNA-binding</keyword>
<evidence type="ECO:0000256" key="1">
    <source>
        <dbReference type="ARBA" id="ARBA00023015"/>
    </source>
</evidence>
<reference evidence="6 7" key="1">
    <citation type="submission" date="2018-02" db="EMBL/GenBank/DDBJ databases">
        <title>The genomes of Aspergillus section Nigri reveals drivers in fungal speciation.</title>
        <authorList>
            <consortium name="DOE Joint Genome Institute"/>
            <person name="Vesth T.C."/>
            <person name="Nybo J."/>
            <person name="Theobald S."/>
            <person name="Brandl J."/>
            <person name="Frisvad J.C."/>
            <person name="Nielsen K.F."/>
            <person name="Lyhne E.K."/>
            <person name="Kogle M.E."/>
            <person name="Kuo A."/>
            <person name="Riley R."/>
            <person name="Clum A."/>
            <person name="Nolan M."/>
            <person name="Lipzen A."/>
            <person name="Salamov A."/>
            <person name="Henrissat B."/>
            <person name="Wiebenga A."/>
            <person name="De vries R.P."/>
            <person name="Grigoriev I.V."/>
            <person name="Mortensen U.H."/>
            <person name="Andersen M.R."/>
            <person name="Baker S.E."/>
        </authorList>
    </citation>
    <scope>NUCLEOTIDE SEQUENCE [LARGE SCALE GENOMIC DNA]</scope>
    <source>
        <strain evidence="6 7">CBS 115571</strain>
    </source>
</reference>
<accession>A0A2V5I1E7</accession>
<dbReference type="InterPro" id="IPR036864">
    <property type="entry name" value="Zn2-C6_fun-type_DNA-bd_sf"/>
</dbReference>
<dbReference type="OMA" id="SAGCENC"/>
<dbReference type="Pfam" id="PF00172">
    <property type="entry name" value="Zn_clus"/>
    <property type="match status" value="1"/>
</dbReference>
<dbReference type="PROSITE" id="PS00463">
    <property type="entry name" value="ZN2_CY6_FUNGAL_1"/>
    <property type="match status" value="1"/>
</dbReference>
<dbReference type="GO" id="GO:0003677">
    <property type="term" value="F:DNA binding"/>
    <property type="evidence" value="ECO:0007669"/>
    <property type="project" value="UniProtKB-KW"/>
</dbReference>
<dbReference type="GO" id="GO:0000981">
    <property type="term" value="F:DNA-binding transcription factor activity, RNA polymerase II-specific"/>
    <property type="evidence" value="ECO:0007669"/>
    <property type="project" value="InterPro"/>
</dbReference>
<dbReference type="EMBL" id="KZ825111">
    <property type="protein sequence ID" value="PYI22330.1"/>
    <property type="molecule type" value="Genomic_DNA"/>
</dbReference>
<dbReference type="SMART" id="SM00066">
    <property type="entry name" value="GAL4"/>
    <property type="match status" value="1"/>
</dbReference>
<gene>
    <name evidence="6" type="ORF">BO99DRAFT_326388</name>
</gene>
<dbReference type="PANTHER" id="PTHR38791:SF5">
    <property type="entry name" value="TRANSCRIPTION FACTOR DBAG-RELATED"/>
    <property type="match status" value="1"/>
</dbReference>
<sequence>MVYRGKPSGGCNTCRARKVKCDETRPVCLRCTKARRTCAGYRDQLSLWFKDESDATVQKVKALEKSGSDDSAPPPTAVAAIRQAAAQVYRLQHLTFSIPVFNFALDHIFQATCLFLKSYSWLNVSCLVEQSQMHVLSIGEKAMMTGIASVGLANLANLHNSRPFRISSRSEYTTALQLTNAALRDPVAVKEDTTLTAVACLSLYEIICCDKESSLLSWYEHARGIAALLELRGEEQLHRGTGLQMFQVLRNEVLIGCLQKRTRMPPTLIRTPHRPNSTAQSYCADRLVEIAAGLCDLQFQMSEGAVTDSARILTLAMKLESDLEDFSKELSAELPYLISLRTKSQISQEEAVNAVSHYNGYYHVYPSMWACNTWNNYRYIRILVNSLILAQLQQVTFHPERSPVTPGIKSLCRHVRALLRQLATDICCAVPYKFGLAQEAERQTLDPLVAKAGTGFTLLLPLYLASLVDGVSSPVHAWAMRCLGIIGHKMGIQTAVSLMTVLEREQGWTGWIDLLDGEWDK</sequence>
<evidence type="ECO:0000259" key="5">
    <source>
        <dbReference type="PROSITE" id="PS50048"/>
    </source>
</evidence>
<dbReference type="STRING" id="1450538.A0A2V5I1E7"/>
<name>A0A2V5I1E7_ASPV1</name>
<feature type="domain" description="Zn(2)-C6 fungal-type" evidence="5">
    <location>
        <begin position="10"/>
        <end position="38"/>
    </location>
</feature>
<keyword evidence="1" id="KW-0805">Transcription regulation</keyword>
<evidence type="ECO:0000313" key="6">
    <source>
        <dbReference type="EMBL" id="PYI22330.1"/>
    </source>
</evidence>
<dbReference type="InterPro" id="IPR001138">
    <property type="entry name" value="Zn2Cys6_DnaBD"/>
</dbReference>
<dbReference type="SUPFAM" id="SSF57701">
    <property type="entry name" value="Zn2/Cys6 DNA-binding domain"/>
    <property type="match status" value="1"/>
</dbReference>
<dbReference type="PANTHER" id="PTHR38791">
    <property type="entry name" value="ZN(II)2CYS6 TRANSCRIPTION FACTOR (EUROFUNG)-RELATED-RELATED"/>
    <property type="match status" value="1"/>
</dbReference>
<evidence type="ECO:0000256" key="2">
    <source>
        <dbReference type="ARBA" id="ARBA00023125"/>
    </source>
</evidence>
<dbReference type="Pfam" id="PF11951">
    <property type="entry name" value="Fungal_trans_2"/>
    <property type="match status" value="1"/>
</dbReference>
<evidence type="ECO:0000256" key="4">
    <source>
        <dbReference type="ARBA" id="ARBA00023242"/>
    </source>
</evidence>
<keyword evidence="3" id="KW-0804">Transcription</keyword>
<dbReference type="Gene3D" id="4.10.240.10">
    <property type="entry name" value="Zn(2)-C6 fungal-type DNA-binding domain"/>
    <property type="match status" value="1"/>
</dbReference>
<dbReference type="PROSITE" id="PS50048">
    <property type="entry name" value="ZN2_CY6_FUNGAL_2"/>
    <property type="match status" value="1"/>
</dbReference>
<keyword evidence="7" id="KW-1185">Reference proteome</keyword>
<dbReference type="InterPro" id="IPR053175">
    <property type="entry name" value="DHMBA_Reg_Transcription_Factor"/>
</dbReference>
<proteinExistence type="predicted"/>
<keyword evidence="4" id="KW-0539">Nucleus</keyword>
<evidence type="ECO:0000256" key="3">
    <source>
        <dbReference type="ARBA" id="ARBA00023163"/>
    </source>
</evidence>
<protein>
    <recommendedName>
        <fullName evidence="5">Zn(2)-C6 fungal-type domain-containing protein</fullName>
    </recommendedName>
</protein>
<dbReference type="GO" id="GO:0008270">
    <property type="term" value="F:zinc ion binding"/>
    <property type="evidence" value="ECO:0007669"/>
    <property type="project" value="InterPro"/>
</dbReference>
<dbReference type="AlphaFoldDB" id="A0A2V5I1E7"/>
<evidence type="ECO:0000313" key="7">
    <source>
        <dbReference type="Proteomes" id="UP000249829"/>
    </source>
</evidence>